<dbReference type="RefSeq" id="XP_049181799.1">
    <property type="nucleotide sequence ID" value="XM_049322379.1"/>
</dbReference>
<dbReference type="PROSITE" id="PS50157">
    <property type="entry name" value="ZINC_FINGER_C2H2_2"/>
    <property type="match status" value="3"/>
</dbReference>
<keyword evidence="1" id="KW-0479">Metal-binding</keyword>
<dbReference type="SMART" id="SM00355">
    <property type="entry name" value="ZnF_C2H2"/>
    <property type="match status" value="2"/>
</dbReference>
<evidence type="ECO:0000256" key="6">
    <source>
        <dbReference type="ARBA" id="ARBA00038089"/>
    </source>
</evidence>
<organism evidence="11 12">
    <name type="scientific">Candida oxycetoniae</name>
    <dbReference type="NCBI Taxonomy" id="497107"/>
    <lineage>
        <taxon>Eukaryota</taxon>
        <taxon>Fungi</taxon>
        <taxon>Dikarya</taxon>
        <taxon>Ascomycota</taxon>
        <taxon>Saccharomycotina</taxon>
        <taxon>Pichiomycetes</taxon>
        <taxon>Debaryomycetaceae</taxon>
        <taxon>Candida/Lodderomyces clade</taxon>
        <taxon>Candida</taxon>
    </lineage>
</organism>
<dbReference type="PROSITE" id="PS00028">
    <property type="entry name" value="ZINC_FINGER_C2H2_1"/>
    <property type="match status" value="2"/>
</dbReference>
<dbReference type="PANTHER" id="PTHR24379">
    <property type="entry name" value="KRAB AND ZINC FINGER DOMAIN-CONTAINING"/>
    <property type="match status" value="1"/>
</dbReference>
<dbReference type="EMBL" id="JAHUZD010000026">
    <property type="protein sequence ID" value="KAI3406054.2"/>
    <property type="molecule type" value="Genomic_DNA"/>
</dbReference>
<name>A0AAI9WZH2_9ASCO</name>
<dbReference type="PANTHER" id="PTHR24379:SF121">
    <property type="entry name" value="C2H2-TYPE DOMAIN-CONTAINING PROTEIN"/>
    <property type="match status" value="1"/>
</dbReference>
<evidence type="ECO:0000313" key="11">
    <source>
        <dbReference type="EMBL" id="KAI3406054.2"/>
    </source>
</evidence>
<dbReference type="SUPFAM" id="SSF57667">
    <property type="entry name" value="beta-beta-alpha zinc fingers"/>
    <property type="match status" value="2"/>
</dbReference>
<keyword evidence="4" id="KW-0862">Zinc</keyword>
<evidence type="ECO:0000256" key="3">
    <source>
        <dbReference type="ARBA" id="ARBA00022771"/>
    </source>
</evidence>
<evidence type="ECO:0000256" key="1">
    <source>
        <dbReference type="ARBA" id="ARBA00022723"/>
    </source>
</evidence>
<proteinExistence type="inferred from homology"/>
<feature type="domain" description="C2H2-type" evidence="10">
    <location>
        <begin position="362"/>
        <end position="396"/>
    </location>
</feature>
<keyword evidence="12" id="KW-1185">Reference proteome</keyword>
<feature type="domain" description="C2H2-type" evidence="10">
    <location>
        <begin position="306"/>
        <end position="333"/>
    </location>
</feature>
<keyword evidence="3 8" id="KW-0863">Zinc-finger</keyword>
<feature type="region of interest" description="Disordered" evidence="9">
    <location>
        <begin position="193"/>
        <end position="257"/>
    </location>
</feature>
<dbReference type="Proteomes" id="UP001202479">
    <property type="component" value="Unassembled WGS sequence"/>
</dbReference>
<protein>
    <recommendedName>
        <fullName evidence="7">pH-response transcription factor pacC/RIM101</fullName>
    </recommendedName>
</protein>
<keyword evidence="5" id="KW-0175">Coiled coil</keyword>
<evidence type="ECO:0000256" key="4">
    <source>
        <dbReference type="ARBA" id="ARBA00022833"/>
    </source>
</evidence>
<feature type="compositionally biased region" description="Low complexity" evidence="9">
    <location>
        <begin position="214"/>
        <end position="257"/>
    </location>
</feature>
<evidence type="ECO:0000313" key="12">
    <source>
        <dbReference type="Proteomes" id="UP001202479"/>
    </source>
</evidence>
<comment type="caution">
    <text evidence="11">The sequence shown here is derived from an EMBL/GenBank/DDBJ whole genome shotgun (WGS) entry which is preliminary data.</text>
</comment>
<dbReference type="GeneID" id="73378890"/>
<evidence type="ECO:0000256" key="7">
    <source>
        <dbReference type="ARBA" id="ARBA00039490"/>
    </source>
</evidence>
<evidence type="ECO:0000256" key="5">
    <source>
        <dbReference type="ARBA" id="ARBA00023054"/>
    </source>
</evidence>
<dbReference type="Gene3D" id="3.30.160.60">
    <property type="entry name" value="Classic Zinc Finger"/>
    <property type="match status" value="3"/>
</dbReference>
<accession>A0AAI9WZH2</accession>
<evidence type="ECO:0000259" key="10">
    <source>
        <dbReference type="PROSITE" id="PS50157"/>
    </source>
</evidence>
<feature type="compositionally biased region" description="Polar residues" evidence="9">
    <location>
        <begin position="193"/>
        <end position="212"/>
    </location>
</feature>
<evidence type="ECO:0000256" key="8">
    <source>
        <dbReference type="PROSITE-ProRule" id="PRU00042"/>
    </source>
</evidence>
<dbReference type="Pfam" id="PF13912">
    <property type="entry name" value="zf-C2H2_6"/>
    <property type="match status" value="1"/>
</dbReference>
<evidence type="ECO:0000256" key="9">
    <source>
        <dbReference type="SAM" id="MobiDB-lite"/>
    </source>
</evidence>
<gene>
    <name evidence="11" type="ORF">KGF56_001273</name>
</gene>
<evidence type="ECO:0000256" key="2">
    <source>
        <dbReference type="ARBA" id="ARBA00022737"/>
    </source>
</evidence>
<feature type="domain" description="C2H2-type" evidence="10">
    <location>
        <begin position="334"/>
        <end position="361"/>
    </location>
</feature>
<sequence>MLAMSRLDQSAGPSSSTIVASQVVPNSMQPYVYGSTTTFPTNLNYYTIPENKPSILSRTSATPQQYSMYHLHGQSYTTAAPFQQQLPYTGTGTAASATAASVQQQQQQAFSQQQQQQNLQPLPFLFVAQGHNKVYQSQDGSSSFPVYYESSSMNPVYTQQHNSNQLENSSLSSTYSYSPQQHTSYVTPQISNSQVQATNSQVQATNSPQRSPISMASTKSGSISSTSSAASLSTYSQPSHYHNGNSSATNSNSSFSNPSNIDYSSIVSYTISSSLIRKRRQRKTNLVNPSSIGPDSVNSLGLSEVYPCTQCDKVFQKPYNLKSHMKTHSTDKPFRCSYCPKTFARSHDKKRHEVLHQGVKNFKCEGYLQDGITRWGCGKKFARSDALSRHFRTETGWLCIRPLMDEAKKLEEQGIPSNLTSNENNASRPPQLTACSAEYKYNGDDEIYDNSSLIRKLIHNKQYDKQ</sequence>
<comment type="similarity">
    <text evidence="6">Belongs to the pacC/RIM101 family.</text>
</comment>
<dbReference type="FunFam" id="3.30.160.60:FF:000100">
    <property type="entry name" value="Zinc finger 45-like"/>
    <property type="match status" value="1"/>
</dbReference>
<keyword evidence="2" id="KW-0677">Repeat</keyword>
<dbReference type="InterPro" id="IPR036236">
    <property type="entry name" value="Znf_C2H2_sf"/>
</dbReference>
<dbReference type="GO" id="GO:0008270">
    <property type="term" value="F:zinc ion binding"/>
    <property type="evidence" value="ECO:0007669"/>
    <property type="project" value="UniProtKB-KW"/>
</dbReference>
<dbReference type="InterPro" id="IPR013087">
    <property type="entry name" value="Znf_C2H2_type"/>
</dbReference>
<dbReference type="AlphaFoldDB" id="A0AAI9WZH2"/>
<reference evidence="11" key="1">
    <citation type="journal article" date="2022" name="DNA Res.">
        <title>Genome analysis of five recently described species of the CUG-Ser clade uncovers Candida theae as a new hybrid lineage with pathogenic potential in the Candida parapsilosis species complex.</title>
        <authorList>
            <person name="Mixao V."/>
            <person name="Del Olmo V."/>
            <person name="Hegedusova E."/>
            <person name="Saus E."/>
            <person name="Pryszcz L."/>
            <person name="Cillingova A."/>
            <person name="Nosek J."/>
            <person name="Gabaldon T."/>
        </authorList>
    </citation>
    <scope>NUCLEOTIDE SEQUENCE</scope>
    <source>
        <strain evidence="11">CBS 10844</strain>
    </source>
</reference>